<accession>A0A8S1D8Q6</accession>
<comment type="caution">
    <text evidence="2">The sequence shown here is derived from an EMBL/GenBank/DDBJ whole genome shotgun (WGS) entry which is preliminary data.</text>
</comment>
<dbReference type="Proteomes" id="UP000494165">
    <property type="component" value="Unassembled WGS sequence"/>
</dbReference>
<dbReference type="AlphaFoldDB" id="A0A8S1D8Q6"/>
<evidence type="ECO:0000313" key="3">
    <source>
        <dbReference type="Proteomes" id="UP000494165"/>
    </source>
</evidence>
<evidence type="ECO:0000256" key="1">
    <source>
        <dbReference type="SAM" id="MobiDB-lite"/>
    </source>
</evidence>
<feature type="region of interest" description="Disordered" evidence="1">
    <location>
        <begin position="20"/>
        <end position="76"/>
    </location>
</feature>
<protein>
    <submittedName>
        <fullName evidence="2">Uncharacterized protein</fullName>
    </submittedName>
</protein>
<name>A0A8S1D8Q6_9INSE</name>
<reference evidence="2 3" key="1">
    <citation type="submission" date="2020-04" db="EMBL/GenBank/DDBJ databases">
        <authorList>
            <person name="Alioto T."/>
            <person name="Alioto T."/>
            <person name="Gomez Garrido J."/>
        </authorList>
    </citation>
    <scope>NUCLEOTIDE SEQUENCE [LARGE SCALE GENOMIC DNA]</scope>
</reference>
<evidence type="ECO:0000313" key="2">
    <source>
        <dbReference type="EMBL" id="CAB3376709.1"/>
    </source>
</evidence>
<sequence>MFRNFKTISVLHCVSKAERVELDSSERGSQGKQKGVRVSRENTLSREFLRCSPPRTRPDASTSEDAGPRHLSHLHV</sequence>
<dbReference type="EMBL" id="CADEPI010000131">
    <property type="protein sequence ID" value="CAB3376709.1"/>
    <property type="molecule type" value="Genomic_DNA"/>
</dbReference>
<feature type="compositionally biased region" description="Basic and acidic residues" evidence="1">
    <location>
        <begin position="38"/>
        <end position="49"/>
    </location>
</feature>
<proteinExistence type="predicted"/>
<keyword evidence="3" id="KW-1185">Reference proteome</keyword>
<gene>
    <name evidence="2" type="ORF">CLODIP_2_CD05135</name>
</gene>
<organism evidence="2 3">
    <name type="scientific">Cloeon dipterum</name>
    <dbReference type="NCBI Taxonomy" id="197152"/>
    <lineage>
        <taxon>Eukaryota</taxon>
        <taxon>Metazoa</taxon>
        <taxon>Ecdysozoa</taxon>
        <taxon>Arthropoda</taxon>
        <taxon>Hexapoda</taxon>
        <taxon>Insecta</taxon>
        <taxon>Pterygota</taxon>
        <taxon>Palaeoptera</taxon>
        <taxon>Ephemeroptera</taxon>
        <taxon>Pisciforma</taxon>
        <taxon>Baetidae</taxon>
        <taxon>Cloeon</taxon>
    </lineage>
</organism>